<name>A0ABT9P131_9ACTN</name>
<dbReference type="InterPro" id="IPR041916">
    <property type="entry name" value="Anti_sigma_zinc_sf"/>
</dbReference>
<accession>A0ABT9P131</accession>
<gene>
    <name evidence="4" type="ORF">J2S57_002140</name>
</gene>
<keyword evidence="1" id="KW-0805">Transcription regulation</keyword>
<evidence type="ECO:0000313" key="5">
    <source>
        <dbReference type="Proteomes" id="UP001235712"/>
    </source>
</evidence>
<feature type="region of interest" description="Disordered" evidence="3">
    <location>
        <begin position="353"/>
        <end position="396"/>
    </location>
</feature>
<dbReference type="Gene3D" id="1.10.10.1320">
    <property type="entry name" value="Anti-sigma factor, zinc-finger domain"/>
    <property type="match status" value="1"/>
</dbReference>
<dbReference type="EMBL" id="JAUSQZ010000001">
    <property type="protein sequence ID" value="MDP9826391.1"/>
    <property type="molecule type" value="Genomic_DNA"/>
</dbReference>
<feature type="compositionally biased region" description="Low complexity" evidence="3">
    <location>
        <begin position="108"/>
        <end position="138"/>
    </location>
</feature>
<organism evidence="4 5">
    <name type="scientific">Kineosporia succinea</name>
    <dbReference type="NCBI Taxonomy" id="84632"/>
    <lineage>
        <taxon>Bacteria</taxon>
        <taxon>Bacillati</taxon>
        <taxon>Actinomycetota</taxon>
        <taxon>Actinomycetes</taxon>
        <taxon>Kineosporiales</taxon>
        <taxon>Kineosporiaceae</taxon>
        <taxon>Kineosporia</taxon>
    </lineage>
</organism>
<sequence length="467" mass="49069">MSVPAHPENDLLADLAADVLPIDVARQVEAHVMGCARCSEVLSSAEGIRGLLRQAPPESMPPQVMARLEQAMSLARNGQAPQQPQQHTGPQRTGPLRRDARGGGTGPQQQQSHQQQPQSRQQPQRQHGAGQQHGTGPQRQHTGPQPTRHPQEQPLRPAATGQGPQNTPGTQGNQPAPNTSSSYTVRPLKRTGGDEQFPAGDATVLQPAVRDDHDPELTQPVRKRRTVRSAAPGPNTGSMTTQMRPVRDRAPGKLTRMDSTQAVRVRRQALEEQKADEPSRWPTISPKIAAAVVFVMALAGGGGVAWKVLGGQSDEGSGGGASTSASAPLVASVQESGTKYRRQGLDQQISSLVTTPASASADTKAGEAAEDEESGTFSAQSQGEDEGNTAAASGGDLLKDPEALSQCLEAIDQKDAQPVAVDLASYNGQEAALIVLPGTSGGYQVWIVARTCQPGDDGTIDVIDVNS</sequence>
<feature type="region of interest" description="Disordered" evidence="3">
    <location>
        <begin position="75"/>
        <end position="245"/>
    </location>
</feature>
<evidence type="ECO:0000256" key="1">
    <source>
        <dbReference type="ARBA" id="ARBA00023015"/>
    </source>
</evidence>
<dbReference type="RefSeq" id="WP_307241126.1">
    <property type="nucleotide sequence ID" value="NZ_JAUSQZ010000001.1"/>
</dbReference>
<evidence type="ECO:0000313" key="4">
    <source>
        <dbReference type="EMBL" id="MDP9826391.1"/>
    </source>
</evidence>
<feature type="compositionally biased region" description="Low complexity" evidence="3">
    <location>
        <begin position="160"/>
        <end position="175"/>
    </location>
</feature>
<reference evidence="4 5" key="1">
    <citation type="submission" date="2023-07" db="EMBL/GenBank/DDBJ databases">
        <title>Sequencing the genomes of 1000 actinobacteria strains.</title>
        <authorList>
            <person name="Klenk H.-P."/>
        </authorList>
    </citation>
    <scope>NUCLEOTIDE SEQUENCE [LARGE SCALE GENOMIC DNA]</scope>
    <source>
        <strain evidence="4 5">DSM 44388</strain>
    </source>
</reference>
<feature type="compositionally biased region" description="Polar residues" evidence="3">
    <location>
        <begin position="79"/>
        <end position="91"/>
    </location>
</feature>
<evidence type="ECO:0008006" key="6">
    <source>
        <dbReference type="Google" id="ProtNLM"/>
    </source>
</evidence>
<evidence type="ECO:0000256" key="3">
    <source>
        <dbReference type="SAM" id="MobiDB-lite"/>
    </source>
</evidence>
<keyword evidence="2" id="KW-0804">Transcription</keyword>
<keyword evidence="5" id="KW-1185">Reference proteome</keyword>
<proteinExistence type="predicted"/>
<evidence type="ECO:0000256" key="2">
    <source>
        <dbReference type="ARBA" id="ARBA00023163"/>
    </source>
</evidence>
<protein>
    <recommendedName>
        <fullName evidence="6">Zinc finger protein</fullName>
    </recommendedName>
</protein>
<comment type="caution">
    <text evidence="4">The sequence shown here is derived from an EMBL/GenBank/DDBJ whole genome shotgun (WGS) entry which is preliminary data.</text>
</comment>
<dbReference type="Proteomes" id="UP001235712">
    <property type="component" value="Unassembled WGS sequence"/>
</dbReference>